<name>A0A9N9JLZ0_9GLOM</name>
<reference evidence="2" key="1">
    <citation type="submission" date="2021-06" db="EMBL/GenBank/DDBJ databases">
        <authorList>
            <person name="Kallberg Y."/>
            <person name="Tangrot J."/>
            <person name="Rosling A."/>
        </authorList>
    </citation>
    <scope>NUCLEOTIDE SEQUENCE</scope>
    <source>
        <strain evidence="2">FL966</strain>
    </source>
</reference>
<sequence>MSLDPVKSATEAQCYYRAKYPLKIQTTEDYPSIYDLSISLPFSIFTAPVQDSSTSDDDNAAFRLKKDAYNGVTASQVTMSMLCKYNLKGHYTNIADATKCQSIISVAGDDDNKTIKDRKLRNEELEKLVKKFSLPPRNEITEFHYNAMDLTQSYENTIDLTQSDQNSTEHSHTIIENDTDDQHTDKDDQNNSDDINASGSLDTL</sequence>
<dbReference type="OrthoDB" id="2358498at2759"/>
<organism evidence="2 3">
    <name type="scientific">Cetraspora pellucida</name>
    <dbReference type="NCBI Taxonomy" id="1433469"/>
    <lineage>
        <taxon>Eukaryota</taxon>
        <taxon>Fungi</taxon>
        <taxon>Fungi incertae sedis</taxon>
        <taxon>Mucoromycota</taxon>
        <taxon>Glomeromycotina</taxon>
        <taxon>Glomeromycetes</taxon>
        <taxon>Diversisporales</taxon>
        <taxon>Gigasporaceae</taxon>
        <taxon>Cetraspora</taxon>
    </lineage>
</organism>
<comment type="caution">
    <text evidence="2">The sequence shown here is derived from an EMBL/GenBank/DDBJ whole genome shotgun (WGS) entry which is preliminary data.</text>
</comment>
<keyword evidence="3" id="KW-1185">Reference proteome</keyword>
<accession>A0A9N9JLZ0</accession>
<feature type="region of interest" description="Disordered" evidence="1">
    <location>
        <begin position="162"/>
        <end position="204"/>
    </location>
</feature>
<gene>
    <name evidence="2" type="ORF">CPELLU_LOCUS16507</name>
</gene>
<dbReference type="EMBL" id="CAJVQA010024622">
    <property type="protein sequence ID" value="CAG8783132.1"/>
    <property type="molecule type" value="Genomic_DNA"/>
</dbReference>
<feature type="compositionally biased region" description="Polar residues" evidence="1">
    <location>
        <begin position="192"/>
        <end position="204"/>
    </location>
</feature>
<evidence type="ECO:0000313" key="3">
    <source>
        <dbReference type="Proteomes" id="UP000789759"/>
    </source>
</evidence>
<feature type="compositionally biased region" description="Basic and acidic residues" evidence="1">
    <location>
        <begin position="167"/>
        <end position="189"/>
    </location>
</feature>
<evidence type="ECO:0000313" key="2">
    <source>
        <dbReference type="EMBL" id="CAG8783132.1"/>
    </source>
</evidence>
<proteinExistence type="predicted"/>
<dbReference type="AlphaFoldDB" id="A0A9N9JLZ0"/>
<protein>
    <submittedName>
        <fullName evidence="2">19169_t:CDS:1</fullName>
    </submittedName>
</protein>
<dbReference type="Proteomes" id="UP000789759">
    <property type="component" value="Unassembled WGS sequence"/>
</dbReference>
<evidence type="ECO:0000256" key="1">
    <source>
        <dbReference type="SAM" id="MobiDB-lite"/>
    </source>
</evidence>